<dbReference type="NCBIfam" id="NF009466">
    <property type="entry name" value="PRK12826.1-2"/>
    <property type="match status" value="1"/>
</dbReference>
<dbReference type="Pfam" id="PF13561">
    <property type="entry name" value="adh_short_C2"/>
    <property type="match status" value="1"/>
</dbReference>
<evidence type="ECO:0000256" key="2">
    <source>
        <dbReference type="ARBA" id="ARBA00006484"/>
    </source>
</evidence>
<accession>A0ABP1CDW1</accession>
<dbReference type="NCBIfam" id="NF009464">
    <property type="entry name" value="PRK12824.1"/>
    <property type="match status" value="1"/>
</dbReference>
<dbReference type="EMBL" id="OZ034688">
    <property type="protein sequence ID" value="CAL1329269.1"/>
    <property type="molecule type" value="Genomic_DNA"/>
</dbReference>
<keyword evidence="3 4" id="KW-0560">Oxidoreductase</keyword>
<reference evidence="6" key="1">
    <citation type="submission" date="2024-04" db="EMBL/GenBank/DDBJ databases">
        <authorList>
            <person name="Manzano-Marin A."/>
            <person name="Manzano-Marin A."/>
            <person name="Alejandro Manzano Marin A."/>
        </authorList>
    </citation>
    <scope>NUCLEOTIDE SEQUENCE [LARGE SCALE GENOMIC DNA]</scope>
    <source>
        <strain evidence="6">TABTEA</strain>
    </source>
</reference>
<keyword evidence="4" id="KW-0444">Lipid biosynthesis</keyword>
<evidence type="ECO:0000256" key="1">
    <source>
        <dbReference type="ARBA" id="ARBA00002607"/>
    </source>
</evidence>
<dbReference type="InterPro" id="IPR020904">
    <property type="entry name" value="Sc_DH/Rdtase_CS"/>
</dbReference>
<dbReference type="InterPro" id="IPR036291">
    <property type="entry name" value="NAD(P)-bd_dom_sf"/>
</dbReference>
<dbReference type="PRINTS" id="PR00080">
    <property type="entry name" value="SDRFAMILY"/>
</dbReference>
<dbReference type="GO" id="GO:0004316">
    <property type="term" value="F:3-oxoacyl-[acyl-carrier-protein] reductase (NADPH) activity"/>
    <property type="evidence" value="ECO:0007669"/>
    <property type="project" value="UniProtKB-EC"/>
</dbReference>
<keyword evidence="4" id="KW-0443">Lipid metabolism</keyword>
<dbReference type="SMART" id="SM00822">
    <property type="entry name" value="PKS_KR"/>
    <property type="match status" value="1"/>
</dbReference>
<dbReference type="NCBIfam" id="TIGR01830">
    <property type="entry name" value="3oxo_ACP_reduc"/>
    <property type="match status" value="1"/>
</dbReference>
<name>A0ABP1CDW1_9GAMM</name>
<dbReference type="PANTHER" id="PTHR42879:SF2">
    <property type="entry name" value="3-OXOACYL-[ACYL-CARRIER-PROTEIN] REDUCTASE FABG"/>
    <property type="match status" value="1"/>
</dbReference>
<keyword evidence="7" id="KW-1185">Reference proteome</keyword>
<comment type="function">
    <text evidence="1 4">Catalyzes the NADPH-dependent reduction of beta-ketoacyl-ACP substrates to beta-hydroxyacyl-ACP products, the first reductive step in the elongation cycle of fatty acid biosynthesis.</text>
</comment>
<protein>
    <recommendedName>
        <fullName evidence="4">3-oxoacyl-[acyl-carrier-protein] reductase</fullName>
        <ecNumber evidence="4">1.1.1.100</ecNumber>
    </recommendedName>
</protein>
<feature type="domain" description="Ketoreductase" evidence="5">
    <location>
        <begin position="6"/>
        <end position="187"/>
    </location>
</feature>
<dbReference type="RefSeq" id="WP_341764739.1">
    <property type="nucleotide sequence ID" value="NZ_OZ034688.1"/>
</dbReference>
<dbReference type="EC" id="1.1.1.100" evidence="4"/>
<evidence type="ECO:0000313" key="7">
    <source>
        <dbReference type="Proteomes" id="UP001497533"/>
    </source>
</evidence>
<keyword evidence="4" id="KW-0521">NADP</keyword>
<gene>
    <name evidence="6" type="primary">fabG</name>
    <name evidence="6" type="ORF">PRHACTZTBTEA_347</name>
</gene>
<dbReference type="CDD" id="cd05333">
    <property type="entry name" value="BKR_SDR_c"/>
    <property type="match status" value="1"/>
</dbReference>
<keyword evidence="4" id="KW-0275">Fatty acid biosynthesis</keyword>
<evidence type="ECO:0000313" key="6">
    <source>
        <dbReference type="EMBL" id="CAL1329269.1"/>
    </source>
</evidence>
<comment type="subunit">
    <text evidence="4">Homotetramer.</text>
</comment>
<evidence type="ECO:0000256" key="3">
    <source>
        <dbReference type="ARBA" id="ARBA00023002"/>
    </source>
</evidence>
<dbReference type="InterPro" id="IPR057326">
    <property type="entry name" value="KR_dom"/>
</dbReference>
<dbReference type="Gene3D" id="3.40.50.720">
    <property type="entry name" value="NAD(P)-binding Rossmann-like Domain"/>
    <property type="match status" value="1"/>
</dbReference>
<dbReference type="PANTHER" id="PTHR42879">
    <property type="entry name" value="3-OXOACYL-(ACYL-CARRIER-PROTEIN) REDUCTASE"/>
    <property type="match status" value="1"/>
</dbReference>
<dbReference type="InterPro" id="IPR011284">
    <property type="entry name" value="3oxo_ACP_reduc"/>
</dbReference>
<dbReference type="InterPro" id="IPR002347">
    <property type="entry name" value="SDR_fam"/>
</dbReference>
<comment type="pathway">
    <text evidence="4">Lipid metabolism; fatty acid biosynthesis.</text>
</comment>
<dbReference type="NCBIfam" id="NF004197">
    <property type="entry name" value="PRK05653.1-1"/>
    <property type="match status" value="1"/>
</dbReference>
<dbReference type="SUPFAM" id="SSF51735">
    <property type="entry name" value="NAD(P)-binding Rossmann-fold domains"/>
    <property type="match status" value="1"/>
</dbReference>
<dbReference type="PROSITE" id="PS00061">
    <property type="entry name" value="ADH_SHORT"/>
    <property type="match status" value="1"/>
</dbReference>
<sequence length="244" mass="26405">MNHNKKIALVTGASRGIGKAIALKLMKLGIIVVGTSTNKIGAETISIFLKEKGKGLILNVTESISIKNTLTKIRETFGEIDILINNAGITHDNLLIRMKEYEWYDVINTNLSSVFHLSKSVLRSMLKKRYGRIISISSVVGIIGNIGQTNYAAAKAGLIGFTKSLSQEVSSRGITVNVVAPGFIETDMTKTLSDLQKSNILSKIPINRLGYTNEIANAVAFLVSDEAAYITGETLHVNGGMYMA</sequence>
<evidence type="ECO:0000259" key="5">
    <source>
        <dbReference type="SMART" id="SM00822"/>
    </source>
</evidence>
<organism evidence="6 7">
    <name type="scientific">Candidatus Providencia siddallii</name>
    <dbReference type="NCBI Taxonomy" id="1715285"/>
    <lineage>
        <taxon>Bacteria</taxon>
        <taxon>Pseudomonadati</taxon>
        <taxon>Pseudomonadota</taxon>
        <taxon>Gammaproteobacteria</taxon>
        <taxon>Enterobacterales</taxon>
        <taxon>Morganellaceae</taxon>
        <taxon>Providencia</taxon>
    </lineage>
</organism>
<comment type="similarity">
    <text evidence="2 4">Belongs to the short-chain dehydrogenases/reductases (SDR) family.</text>
</comment>
<dbReference type="Proteomes" id="UP001497533">
    <property type="component" value="Chromosome"/>
</dbReference>
<keyword evidence="4" id="KW-0276">Fatty acid metabolism</keyword>
<dbReference type="PRINTS" id="PR00081">
    <property type="entry name" value="GDHRDH"/>
</dbReference>
<dbReference type="InterPro" id="IPR050259">
    <property type="entry name" value="SDR"/>
</dbReference>
<evidence type="ECO:0000256" key="4">
    <source>
        <dbReference type="RuleBase" id="RU366074"/>
    </source>
</evidence>
<comment type="catalytic activity">
    <reaction evidence="4">
        <text>a (3R)-hydroxyacyl-[ACP] + NADP(+) = a 3-oxoacyl-[ACP] + NADPH + H(+)</text>
        <dbReference type="Rhea" id="RHEA:17397"/>
        <dbReference type="Rhea" id="RHEA-COMP:9916"/>
        <dbReference type="Rhea" id="RHEA-COMP:9945"/>
        <dbReference type="ChEBI" id="CHEBI:15378"/>
        <dbReference type="ChEBI" id="CHEBI:57783"/>
        <dbReference type="ChEBI" id="CHEBI:58349"/>
        <dbReference type="ChEBI" id="CHEBI:78776"/>
        <dbReference type="ChEBI" id="CHEBI:78827"/>
        <dbReference type="EC" id="1.1.1.100"/>
    </reaction>
</comment>
<proteinExistence type="inferred from homology"/>